<dbReference type="Gene3D" id="3.90.1100.10">
    <property type="match status" value="1"/>
</dbReference>
<dbReference type="EMBL" id="MN739124">
    <property type="protein sequence ID" value="QHS90060.1"/>
    <property type="molecule type" value="Genomic_DNA"/>
</dbReference>
<dbReference type="Pfam" id="PF00562">
    <property type="entry name" value="RNA_pol_Rpb2_6"/>
    <property type="match status" value="1"/>
</dbReference>
<keyword evidence="2" id="KW-0240">DNA-directed RNA polymerase</keyword>
<proteinExistence type="predicted"/>
<organism evidence="10">
    <name type="scientific">viral metagenome</name>
    <dbReference type="NCBI Taxonomy" id="1070528"/>
    <lineage>
        <taxon>unclassified sequences</taxon>
        <taxon>metagenomes</taxon>
        <taxon>organismal metagenomes</taxon>
    </lineage>
</organism>
<dbReference type="InterPro" id="IPR014724">
    <property type="entry name" value="RNA_pol_RPB2_OB-fold"/>
</dbReference>
<dbReference type="PANTHER" id="PTHR20856">
    <property type="entry name" value="DNA-DIRECTED RNA POLYMERASE I SUBUNIT 2"/>
    <property type="match status" value="1"/>
</dbReference>
<evidence type="ECO:0000259" key="7">
    <source>
        <dbReference type="Pfam" id="PF00562"/>
    </source>
</evidence>
<dbReference type="InterPro" id="IPR037033">
    <property type="entry name" value="DNA-dir_RNAP_su2_hyb_sf"/>
</dbReference>
<evidence type="ECO:0000256" key="2">
    <source>
        <dbReference type="ARBA" id="ARBA00022478"/>
    </source>
</evidence>
<dbReference type="Gene3D" id="3.90.1800.10">
    <property type="entry name" value="RNA polymerase alpha subunit dimerisation domain"/>
    <property type="match status" value="1"/>
</dbReference>
<reference evidence="10" key="1">
    <citation type="journal article" date="2020" name="Nature">
        <title>Giant virus diversity and host interactions through global metagenomics.</title>
        <authorList>
            <person name="Schulz F."/>
            <person name="Roux S."/>
            <person name="Paez-Espino D."/>
            <person name="Jungbluth S."/>
            <person name="Walsh D.A."/>
            <person name="Denef V.J."/>
            <person name="McMahon K.D."/>
            <person name="Konstantinidis K.T."/>
            <person name="Eloe-Fadrosh E.A."/>
            <person name="Kyrpides N.C."/>
            <person name="Woyke T."/>
        </authorList>
    </citation>
    <scope>NUCLEOTIDE SEQUENCE</scope>
    <source>
        <strain evidence="10">GVMAG-M-3300010160-4</strain>
    </source>
</reference>
<dbReference type="EC" id="2.7.7.6" evidence="1"/>
<evidence type="ECO:0000256" key="1">
    <source>
        <dbReference type="ARBA" id="ARBA00012418"/>
    </source>
</evidence>
<dbReference type="Gene3D" id="2.40.50.150">
    <property type="match status" value="1"/>
</dbReference>
<dbReference type="InterPro" id="IPR015712">
    <property type="entry name" value="DNA-dir_RNA_pol_su2"/>
</dbReference>
<dbReference type="GO" id="GO:0003899">
    <property type="term" value="F:DNA-directed RNA polymerase activity"/>
    <property type="evidence" value="ECO:0007669"/>
    <property type="project" value="UniProtKB-EC"/>
</dbReference>
<feature type="domain" description="DNA-directed RNA polymerase subunit 2 hybrid-binding" evidence="7">
    <location>
        <begin position="1226"/>
        <end position="1616"/>
    </location>
</feature>
<evidence type="ECO:0000259" key="9">
    <source>
        <dbReference type="Pfam" id="PF04565"/>
    </source>
</evidence>
<feature type="domain" description="RNA polymerase Rpb2" evidence="9">
    <location>
        <begin position="465"/>
        <end position="502"/>
    </location>
</feature>
<evidence type="ECO:0000256" key="3">
    <source>
        <dbReference type="ARBA" id="ARBA00022679"/>
    </source>
</evidence>
<dbReference type="InterPro" id="IPR007120">
    <property type="entry name" value="DNA-dir_RNAP_su2_dom"/>
</dbReference>
<dbReference type="GO" id="GO:0003677">
    <property type="term" value="F:DNA binding"/>
    <property type="evidence" value="ECO:0007669"/>
    <property type="project" value="InterPro"/>
</dbReference>
<dbReference type="InterPro" id="IPR007641">
    <property type="entry name" value="RNA_pol_Rpb2_7"/>
</dbReference>
<sequence>MQFDTQRMQTRIMPSLDLKLTDENKAYQMALHYNRSCAVNEYNHMIDTIIPGILVRNFDTKDGNRIKVKGVDIKFPQVTSEDGNSLMTPFTSKMTGTTYKAEVWIDYVEIKNITQTGSYSTQTQGLIDDKVKTRKIGSFHVLVGSNRCITSVKPDEFRTLDEWKMFLCECPASPGAYILHKGAEKSVILDEKLRTNCYLTFMTKGENPTIETRITCMDNSLTSLVRVRIGSHRPCIKILFPHLKGKHYPLYLTFYLLYFAHNTKEANKATFKLNYFEELIASFATPELHDAVVAYLKPSKSKFIELFTTFTQSGSMDVDDKKVQSYIIDKLNNVNSSFSKEDDANKFALITACHSVPDELFNQCKTYSGKIANLAFVTCQTILCGLLRRDFDGRDGWDMKKVDSLVRQITSYVRTTLVNAIISDKPDNVGFNFGKSDRKETIVEARKCETLNAAIAERDKIDNQVDTRTNSLTLRKVDQTQFPIVCPPKTPEGESCGLSKEKSALSYISHNQEYALNRKQVFNDLFEPNILYFSTVKTNVFKYRLATSNLSGNTQFVHHGTDHTNISPNNIFFSLRIIDLFKSQFKANEAIYFIDGDLENILIKFMIPTHQPRQFSFQTYTGGNIYICLPDYLLPQFDIVTKITKNPSYNSYSSLHKTDDCKLRIMFKKPGTNPQFSYVMYSNGSYNELYISELFVEDIRLVVGQKGTVEIVDEICIVTIDGSYNQFTCIHWTGNKIVTMLPKSFSEIYEMLTSNVTEFISLKRSTKYSFSLMFNGNVIDYDNKDTFYPTVVWTDGPKILEFLKNKRRNGELPYDSCIYFNTKDSSVQYFDDSGRLMAPLLVVDEDSDLKIDKSESWKYFSNRDLQNSNVYIEKLYNEGSVDLIDSKEMDTILMARSIEEARNFSKLRKFLNKIDFNSLNSSIYKDESKYFKNEDMSVVIIRGNSFDLEFTEKPPVEDSLTFVQDGITYYGTYTFQKSQLRSPSIKYFKLVKPADPILRDGYYLLYKYDDEYRFVTKTSDEETDGDNVYIGDIAYKIHYFEYPEYRGYSYVNEDLKIVDFIDLERPTIVSSSTDNKNLYYRCDNNWIDPSLIIDKYFVKINNEYKVITEVFFEGDNNVFELTSVKINEYIPSYITTYQKYDEEKYINDGLEKNECDLHIISIRRSIDELNKINLDNQNYFEMLSSMKEMIPLFGNKRIMLNIRKYINTTFRFTHCLIDPNAAFSVIANFVPKADSNPGPRWSYQCSMGTQALGVGNSVWYRRYETTTKRLIAPTEHSFETIAELPYSQITMPTTQNFIFGVLAHRKTFEDPVIISVNCIKKFGRYVKEITIKIIETSINGCTEIVCRPIDEMGNIKTKTEYRHLDGYGLPKLGSYIKVKDCIVGRTKSYSESPKKIDSSYFAGIGEDGLVSSIQIVGSEGSEGAFRTIYIKLVQVRYQQPGDKLAARFSQKGTIADLVEGMINDGDERLRIVDDNLMPYVLAGPNAGLRVEIVFNPASFPSRMTCGLIKEVITAKAAVYLQEKVNASNFHHLDMEYYNDSLYSNKLLDEHLDCNANEFLCHSDGEIMIDHSTGLPFQVFIGIVAYQFLRHQVEDKKQSRATGPIKPITHQPVEGKKNGGGARMGEMERDSLISSGGSETLYDRFMEGSDGFVDVFCIYCKNNSAISNLHRNICSVCRTSGSLVSVKEPRIYKVFIHQMSAIGLNIKCDFIPTDDFQNDVYKENIKAIKENENISGEF</sequence>
<evidence type="ECO:0000256" key="4">
    <source>
        <dbReference type="ARBA" id="ARBA00022695"/>
    </source>
</evidence>
<dbReference type="GO" id="GO:0000428">
    <property type="term" value="C:DNA-directed RNA polymerase complex"/>
    <property type="evidence" value="ECO:0007669"/>
    <property type="project" value="UniProtKB-KW"/>
</dbReference>
<accession>A0A6C0BDD9</accession>
<keyword evidence="5" id="KW-0804">Transcription</keyword>
<feature type="region of interest" description="Disordered" evidence="6">
    <location>
        <begin position="1598"/>
        <end position="1623"/>
    </location>
</feature>
<dbReference type="GO" id="GO:0006351">
    <property type="term" value="P:DNA-templated transcription"/>
    <property type="evidence" value="ECO:0007669"/>
    <property type="project" value="InterPro"/>
</dbReference>
<dbReference type="GO" id="GO:0032549">
    <property type="term" value="F:ribonucleoside binding"/>
    <property type="evidence" value="ECO:0007669"/>
    <property type="project" value="InterPro"/>
</dbReference>
<keyword evidence="3" id="KW-0808">Transferase</keyword>
<dbReference type="SUPFAM" id="SSF64484">
    <property type="entry name" value="beta and beta-prime subunits of DNA dependent RNA-polymerase"/>
    <property type="match status" value="2"/>
</dbReference>
<dbReference type="InterPro" id="IPR007645">
    <property type="entry name" value="RNA_pol_Rpb2_3"/>
</dbReference>
<dbReference type="Pfam" id="PF04565">
    <property type="entry name" value="RNA_pol_Rpb2_3"/>
    <property type="match status" value="1"/>
</dbReference>
<name>A0A6C0BDD9_9ZZZZ</name>
<evidence type="ECO:0000259" key="8">
    <source>
        <dbReference type="Pfam" id="PF04560"/>
    </source>
</evidence>
<evidence type="ECO:0000313" key="10">
    <source>
        <dbReference type="EMBL" id="QHS90060.1"/>
    </source>
</evidence>
<protein>
    <recommendedName>
        <fullName evidence="1">DNA-directed RNA polymerase</fullName>
        <ecNumber evidence="1">2.7.7.6</ecNumber>
    </recommendedName>
</protein>
<feature type="domain" description="RNA polymerase Rpb2" evidence="8">
    <location>
        <begin position="1619"/>
        <end position="1707"/>
    </location>
</feature>
<evidence type="ECO:0000256" key="6">
    <source>
        <dbReference type="SAM" id="MobiDB-lite"/>
    </source>
</evidence>
<dbReference type="Gene3D" id="2.40.270.10">
    <property type="entry name" value="DNA-directed RNA polymerase, subunit 2, domain 6"/>
    <property type="match status" value="1"/>
</dbReference>
<keyword evidence="4" id="KW-0548">Nucleotidyltransferase</keyword>
<evidence type="ECO:0000256" key="5">
    <source>
        <dbReference type="ARBA" id="ARBA00023163"/>
    </source>
</evidence>
<dbReference type="Pfam" id="PF04560">
    <property type="entry name" value="RNA_pol_Rpb2_7"/>
    <property type="match status" value="1"/>
</dbReference>